<accession>A0A133VNA2</accession>
<protein>
    <submittedName>
        <fullName evidence="1">Uncharacterized protein</fullName>
    </submittedName>
</protein>
<evidence type="ECO:0000313" key="2">
    <source>
        <dbReference type="Proteomes" id="UP000070256"/>
    </source>
</evidence>
<evidence type="ECO:0000313" key="1">
    <source>
        <dbReference type="EMBL" id="KXB07928.1"/>
    </source>
</evidence>
<reference evidence="1 2" key="1">
    <citation type="journal article" date="2016" name="Sci. Rep.">
        <title>Metabolic traits of an uncultured archaeal lineage -MSBL1- from brine pools of the Red Sea.</title>
        <authorList>
            <person name="Mwirichia R."/>
            <person name="Alam I."/>
            <person name="Rashid M."/>
            <person name="Vinu M."/>
            <person name="Ba-Alawi W."/>
            <person name="Anthony Kamau A."/>
            <person name="Kamanda Ngugi D."/>
            <person name="Goker M."/>
            <person name="Klenk H.P."/>
            <person name="Bajic V."/>
            <person name="Stingl U."/>
        </authorList>
    </citation>
    <scope>NUCLEOTIDE SEQUENCE [LARGE SCALE GENOMIC DNA]</scope>
    <source>
        <strain evidence="1">SCGC-AAA385D11</strain>
    </source>
</reference>
<comment type="caution">
    <text evidence="1">The sequence shown here is derived from an EMBL/GenBank/DDBJ whole genome shotgun (WGS) entry which is preliminary data.</text>
</comment>
<gene>
    <name evidence="1" type="ORF">AKJ58_01415</name>
</gene>
<name>A0A133VNA2_9EURY</name>
<dbReference type="Proteomes" id="UP000070256">
    <property type="component" value="Unassembled WGS sequence"/>
</dbReference>
<organism evidence="1 2">
    <name type="scientific">candidate division MSBL1 archaeon SCGC-AAA385D11</name>
    <dbReference type="NCBI Taxonomy" id="1698286"/>
    <lineage>
        <taxon>Archaea</taxon>
        <taxon>Methanobacteriati</taxon>
        <taxon>Methanobacteriota</taxon>
        <taxon>candidate division MSBL1</taxon>
    </lineage>
</organism>
<proteinExistence type="predicted"/>
<sequence length="72" mass="8243">MNNTKQYKEPRNIVDKDRYLRNNRTNESGVSVFYLGGNNYNIIATSKSNDSQDEKIISLKENSVTQVTLDLS</sequence>
<keyword evidence="2" id="KW-1185">Reference proteome</keyword>
<dbReference type="EMBL" id="LHYK01000022">
    <property type="protein sequence ID" value="KXB07928.1"/>
    <property type="molecule type" value="Genomic_DNA"/>
</dbReference>
<dbReference type="AlphaFoldDB" id="A0A133VNA2"/>